<dbReference type="InterPro" id="IPR030184">
    <property type="entry name" value="WAT1-related"/>
</dbReference>
<evidence type="ECO:0000256" key="3">
    <source>
        <dbReference type="ARBA" id="ARBA00022692"/>
    </source>
</evidence>
<dbReference type="Proteomes" id="UP000233551">
    <property type="component" value="Unassembled WGS sequence"/>
</dbReference>
<protein>
    <recommendedName>
        <fullName evidence="6">WAT1-related protein</fullName>
    </recommendedName>
</protein>
<evidence type="ECO:0000259" key="7">
    <source>
        <dbReference type="Pfam" id="PF00892"/>
    </source>
</evidence>
<evidence type="ECO:0000256" key="6">
    <source>
        <dbReference type="RuleBase" id="RU363077"/>
    </source>
</evidence>
<feature type="transmembrane region" description="Helical" evidence="6">
    <location>
        <begin position="179"/>
        <end position="200"/>
    </location>
</feature>
<comment type="subcellular location">
    <subcellularLocation>
        <location evidence="1 6">Membrane</location>
        <topology evidence="1 6">Multi-pass membrane protein</topology>
    </subcellularLocation>
</comment>
<dbReference type="GO" id="GO:0016020">
    <property type="term" value="C:membrane"/>
    <property type="evidence" value="ECO:0007669"/>
    <property type="project" value="UniProtKB-SubCell"/>
</dbReference>
<evidence type="ECO:0000256" key="2">
    <source>
        <dbReference type="ARBA" id="ARBA00007635"/>
    </source>
</evidence>
<feature type="transmembrane region" description="Helical" evidence="6">
    <location>
        <begin position="24"/>
        <end position="45"/>
    </location>
</feature>
<dbReference type="Pfam" id="PF00892">
    <property type="entry name" value="EamA"/>
    <property type="match status" value="1"/>
</dbReference>
<keyword evidence="4 6" id="KW-1133">Transmembrane helix</keyword>
<feature type="domain" description="EamA" evidence="7">
    <location>
        <begin position="112"/>
        <end position="225"/>
    </location>
</feature>
<keyword evidence="3 6" id="KW-0812">Transmembrane</keyword>
<gene>
    <name evidence="8" type="ORF">CRG98_041706</name>
</gene>
<evidence type="ECO:0000256" key="1">
    <source>
        <dbReference type="ARBA" id="ARBA00004141"/>
    </source>
</evidence>
<dbReference type="AlphaFoldDB" id="A0A2I0I1U4"/>
<evidence type="ECO:0000313" key="8">
    <source>
        <dbReference type="EMBL" id="PKI37931.1"/>
    </source>
</evidence>
<sequence>MVEVAYASMMIVSELALDSGLKPFVLVTYRQIVATIATFPFAFFLERILGNQDFYFIELKNSTPTIATALLNTLPAATFLFALLFRQETAGVEHYSGPGDGGWDNSARLNTKFAAPYANTTLMCLMTSVECVVVGVCIENDISTQSLNSGIRIIAILYSGIVCSALALCIMTRSIRRKGALFVSMFVPLMLMITAILSWAHLCEKVNLGKCLGSILIIEGIYVVLWGNRKEAKQRSNVNEDEIEPDLELQADAPSDGGHHVHAQV</sequence>
<dbReference type="GO" id="GO:0022857">
    <property type="term" value="F:transmembrane transporter activity"/>
    <property type="evidence" value="ECO:0007669"/>
    <property type="project" value="InterPro"/>
</dbReference>
<feature type="transmembrane region" description="Helical" evidence="6">
    <location>
        <begin position="66"/>
        <end position="85"/>
    </location>
</feature>
<accession>A0A2I0I1U4</accession>
<keyword evidence="5 6" id="KW-0472">Membrane</keyword>
<dbReference type="PANTHER" id="PTHR31218">
    <property type="entry name" value="WAT1-RELATED PROTEIN"/>
    <property type="match status" value="1"/>
</dbReference>
<proteinExistence type="inferred from homology"/>
<organism evidence="8 9">
    <name type="scientific">Punica granatum</name>
    <name type="common">Pomegranate</name>
    <dbReference type="NCBI Taxonomy" id="22663"/>
    <lineage>
        <taxon>Eukaryota</taxon>
        <taxon>Viridiplantae</taxon>
        <taxon>Streptophyta</taxon>
        <taxon>Embryophyta</taxon>
        <taxon>Tracheophyta</taxon>
        <taxon>Spermatophyta</taxon>
        <taxon>Magnoliopsida</taxon>
        <taxon>eudicotyledons</taxon>
        <taxon>Gunneridae</taxon>
        <taxon>Pentapetalae</taxon>
        <taxon>rosids</taxon>
        <taxon>malvids</taxon>
        <taxon>Myrtales</taxon>
        <taxon>Lythraceae</taxon>
        <taxon>Punica</taxon>
    </lineage>
</organism>
<evidence type="ECO:0000256" key="4">
    <source>
        <dbReference type="ARBA" id="ARBA00022989"/>
    </source>
</evidence>
<name>A0A2I0I1U4_PUNGR</name>
<dbReference type="InterPro" id="IPR037185">
    <property type="entry name" value="EmrE-like"/>
</dbReference>
<feature type="transmembrane region" description="Helical" evidence="6">
    <location>
        <begin position="151"/>
        <end position="172"/>
    </location>
</feature>
<reference evidence="8 9" key="1">
    <citation type="submission" date="2017-11" db="EMBL/GenBank/DDBJ databases">
        <title>De-novo sequencing of pomegranate (Punica granatum L.) genome.</title>
        <authorList>
            <person name="Akparov Z."/>
            <person name="Amiraslanov A."/>
            <person name="Hajiyeva S."/>
            <person name="Abbasov M."/>
            <person name="Kaur K."/>
            <person name="Hamwieh A."/>
            <person name="Solovyev V."/>
            <person name="Salamov A."/>
            <person name="Braich B."/>
            <person name="Kosarev P."/>
            <person name="Mahmoud A."/>
            <person name="Hajiyev E."/>
            <person name="Babayeva S."/>
            <person name="Izzatullayeva V."/>
            <person name="Mammadov A."/>
            <person name="Mammadov A."/>
            <person name="Sharifova S."/>
            <person name="Ojaghi J."/>
            <person name="Eynullazada K."/>
            <person name="Bayramov B."/>
            <person name="Abdulazimova A."/>
            <person name="Shahmuradov I."/>
        </authorList>
    </citation>
    <scope>NUCLEOTIDE SEQUENCE [LARGE SCALE GENOMIC DNA]</scope>
    <source>
        <strain evidence="9">cv. AG2017</strain>
        <tissue evidence="8">Leaf</tissue>
    </source>
</reference>
<evidence type="ECO:0000256" key="5">
    <source>
        <dbReference type="ARBA" id="ARBA00023136"/>
    </source>
</evidence>
<keyword evidence="9" id="KW-1185">Reference proteome</keyword>
<comment type="caution">
    <text evidence="8">The sequence shown here is derived from an EMBL/GenBank/DDBJ whole genome shotgun (WGS) entry which is preliminary data.</text>
</comment>
<evidence type="ECO:0000313" key="9">
    <source>
        <dbReference type="Proteomes" id="UP000233551"/>
    </source>
</evidence>
<dbReference type="EMBL" id="PGOL01004260">
    <property type="protein sequence ID" value="PKI37931.1"/>
    <property type="molecule type" value="Genomic_DNA"/>
</dbReference>
<comment type="similarity">
    <text evidence="2 6">Belongs to the drug/metabolite transporter (DMT) superfamily. Plant drug/metabolite exporter (P-DME) (TC 2.A.7.4) family.</text>
</comment>
<dbReference type="STRING" id="22663.A0A2I0I1U4"/>
<dbReference type="SUPFAM" id="SSF103481">
    <property type="entry name" value="Multidrug resistance efflux transporter EmrE"/>
    <property type="match status" value="1"/>
</dbReference>
<dbReference type="InterPro" id="IPR000620">
    <property type="entry name" value="EamA_dom"/>
</dbReference>
<feature type="transmembrane region" description="Helical" evidence="6">
    <location>
        <begin position="206"/>
        <end position="225"/>
    </location>
</feature>